<feature type="transmembrane region" description="Helical" evidence="7">
    <location>
        <begin position="131"/>
        <end position="150"/>
    </location>
</feature>
<accession>A0A8J1MA17</accession>
<evidence type="ECO:0000313" key="10">
    <source>
        <dbReference type="RefSeq" id="XP_041438451.1"/>
    </source>
</evidence>
<comment type="subcellular location">
    <subcellularLocation>
        <location evidence="1">Membrane</location>
        <topology evidence="1">Multi-pass membrane protein</topology>
    </subcellularLocation>
</comment>
<dbReference type="CTD" id="108708571"/>
<evidence type="ECO:0000256" key="1">
    <source>
        <dbReference type="ARBA" id="ARBA00004141"/>
    </source>
</evidence>
<evidence type="ECO:0000259" key="8">
    <source>
        <dbReference type="Pfam" id="PF13886"/>
    </source>
</evidence>
<protein>
    <recommendedName>
        <fullName evidence="6">Transmembrane protein 198</fullName>
    </recommendedName>
</protein>
<feature type="transmembrane region" description="Helical" evidence="7">
    <location>
        <begin position="192"/>
        <end position="214"/>
    </location>
</feature>
<evidence type="ECO:0000256" key="3">
    <source>
        <dbReference type="ARBA" id="ARBA00022692"/>
    </source>
</evidence>
<evidence type="ECO:0000256" key="6">
    <source>
        <dbReference type="ARBA" id="ARBA00049737"/>
    </source>
</evidence>
<keyword evidence="3 7" id="KW-0812">Transmembrane</keyword>
<reference evidence="10 11" key="1">
    <citation type="submission" date="2025-04" db="UniProtKB">
        <authorList>
            <consortium name="RefSeq"/>
        </authorList>
    </citation>
    <scope>IDENTIFICATION</scope>
    <source>
        <strain evidence="10 11">J_2021</strain>
        <tissue evidence="10 11">Erythrocytes</tissue>
    </source>
</reference>
<evidence type="ECO:0000256" key="7">
    <source>
        <dbReference type="SAM" id="Phobius"/>
    </source>
</evidence>
<evidence type="ECO:0000256" key="5">
    <source>
        <dbReference type="ARBA" id="ARBA00023136"/>
    </source>
</evidence>
<dbReference type="InterPro" id="IPR025256">
    <property type="entry name" value="TM7S3/TM198-like_dom"/>
</dbReference>
<keyword evidence="9" id="KW-1185">Reference proteome</keyword>
<dbReference type="PANTHER" id="PTHR31247">
    <property type="entry name" value="TRANSMEMBRANE PROTEIN 198 FAMILY MEMBER"/>
    <property type="match status" value="1"/>
</dbReference>
<dbReference type="RefSeq" id="XP_041438453.1">
    <property type="nucleotide sequence ID" value="XM_041582519.1"/>
</dbReference>
<proteinExistence type="inferred from homology"/>
<dbReference type="GO" id="GO:0005886">
    <property type="term" value="C:plasma membrane"/>
    <property type="evidence" value="ECO:0000318"/>
    <property type="project" value="GO_Central"/>
</dbReference>
<organism evidence="9 12">
    <name type="scientific">Xenopus laevis</name>
    <name type="common">African clawed frog</name>
    <dbReference type="NCBI Taxonomy" id="8355"/>
    <lineage>
        <taxon>Eukaryota</taxon>
        <taxon>Metazoa</taxon>
        <taxon>Chordata</taxon>
        <taxon>Craniata</taxon>
        <taxon>Vertebrata</taxon>
        <taxon>Euteleostomi</taxon>
        <taxon>Amphibia</taxon>
        <taxon>Batrachia</taxon>
        <taxon>Anura</taxon>
        <taxon>Pipoidea</taxon>
        <taxon>Pipidae</taxon>
        <taxon>Xenopodinae</taxon>
        <taxon>Xenopus</taxon>
        <taxon>Xenopus</taxon>
    </lineage>
</organism>
<dbReference type="Pfam" id="PF13886">
    <property type="entry name" value="TM7S3_TM198"/>
    <property type="match status" value="1"/>
</dbReference>
<feature type="transmembrane region" description="Helical" evidence="7">
    <location>
        <begin position="159"/>
        <end position="180"/>
    </location>
</feature>
<dbReference type="RefSeq" id="XP_041438452.1">
    <property type="nucleotide sequence ID" value="XM_041582518.1"/>
</dbReference>
<feature type="domain" description="TM7S3/TM198-like" evidence="8">
    <location>
        <begin position="55"/>
        <end position="249"/>
    </location>
</feature>
<evidence type="ECO:0000256" key="4">
    <source>
        <dbReference type="ARBA" id="ARBA00022989"/>
    </source>
</evidence>
<evidence type="ECO:0000313" key="12">
    <source>
        <dbReference type="RefSeq" id="XP_041438453.1"/>
    </source>
</evidence>
<gene>
    <name evidence="10 11 12" type="primary">tmem198.L</name>
</gene>
<dbReference type="GeneID" id="108708571"/>
<keyword evidence="4 7" id="KW-1133">Transmembrane helix</keyword>
<name>A0A8J1MA17_XENLA</name>
<keyword evidence="5 7" id="KW-0472">Membrane</keyword>
<evidence type="ECO:0000256" key="2">
    <source>
        <dbReference type="ARBA" id="ARBA00006244"/>
    </source>
</evidence>
<feature type="transmembrane region" description="Helical" evidence="7">
    <location>
        <begin position="76"/>
        <end position="94"/>
    </location>
</feature>
<dbReference type="OrthoDB" id="115781at2759"/>
<dbReference type="InterPro" id="IPR040236">
    <property type="entry name" value="TMEM198"/>
</dbReference>
<feature type="transmembrane region" description="Helical" evidence="7">
    <location>
        <begin position="226"/>
        <end position="249"/>
    </location>
</feature>
<evidence type="ECO:0000313" key="9">
    <source>
        <dbReference type="Proteomes" id="UP000186698"/>
    </source>
</evidence>
<dbReference type="Proteomes" id="UP000186698">
    <property type="component" value="Chromosome 2L"/>
</dbReference>
<evidence type="ECO:0000313" key="11">
    <source>
        <dbReference type="RefSeq" id="XP_041438452.1"/>
    </source>
</evidence>
<feature type="transmembrane region" description="Helical" evidence="7">
    <location>
        <begin position="106"/>
        <end position="125"/>
    </location>
</feature>
<feature type="transmembrane region" description="Helical" evidence="7">
    <location>
        <begin position="49"/>
        <end position="70"/>
    </location>
</feature>
<comment type="similarity">
    <text evidence="2">Belongs to the TMEM198 family.</text>
</comment>
<dbReference type="AlphaFoldDB" id="A0A8J1MA17"/>
<sequence>MPDSNMALDLSSVVPPDMLQHIDNRTVDTGQDDPFEGLCSLESERHYDVVPTVVCSLCCLFGLVYTFFGYRCFKAIMFLSGLLAGSAVIFVLCYKERIMDTQLSIELSAGIALGIGLLCGLVTMLVHSVGLFMTGLLLGLLLAIASLVGLEQFYHPPTAWIPVGLMMGFAMLFAVLTLQWQKLFTVVSTATFGAAILTVCTDYFIELMLLVQYVYDRLRLETSHPLCWYSWVVLGMWPVLSILGIVVQWKLTAEGFSHTDGQGCASGELRARYSFMAPSSGTQNESGSWPTKLDNMAAVIISRRQKRLQLLRIRQKDAKKRQNVASQEGTYRRKANPMKRYTGDILAPYISSFLSLELLAEPERASDGHGHINEQLEHKYADNCRYGLRVWFHCATHCHYSCYPCLSWSLYPGSFATRNHFIAFLQDCTVFLCLK</sequence>
<dbReference type="PANTHER" id="PTHR31247:SF17">
    <property type="entry name" value="DUF4203 DOMAIN-CONTAINING PROTEIN"/>
    <property type="match status" value="1"/>
</dbReference>
<dbReference type="RefSeq" id="XP_041438451.1">
    <property type="nucleotide sequence ID" value="XM_041582517.1"/>
</dbReference>